<dbReference type="InterPro" id="IPR036388">
    <property type="entry name" value="WH-like_DNA-bd_sf"/>
</dbReference>
<proteinExistence type="predicted"/>
<keyword evidence="2" id="KW-1185">Reference proteome</keyword>
<accession>A0ABT9LZ20</accession>
<organism evidence="1 2">
    <name type="scientific">Alicyclobacillus tolerans</name>
    <dbReference type="NCBI Taxonomy" id="90970"/>
    <lineage>
        <taxon>Bacteria</taxon>
        <taxon>Bacillati</taxon>
        <taxon>Bacillota</taxon>
        <taxon>Bacilli</taxon>
        <taxon>Bacillales</taxon>
        <taxon>Alicyclobacillaceae</taxon>
        <taxon>Alicyclobacillus</taxon>
    </lineage>
</organism>
<protein>
    <submittedName>
        <fullName evidence="1">Transcriptional regulator</fullName>
    </submittedName>
</protein>
<evidence type="ECO:0000313" key="2">
    <source>
        <dbReference type="Proteomes" id="UP001229209"/>
    </source>
</evidence>
<dbReference type="InterPro" id="IPR036390">
    <property type="entry name" value="WH_DNA-bd_sf"/>
</dbReference>
<dbReference type="EMBL" id="JAURUO010000015">
    <property type="protein sequence ID" value="MDP9729509.1"/>
    <property type="molecule type" value="Genomic_DNA"/>
</dbReference>
<comment type="caution">
    <text evidence="1">The sequence shown here is derived from an EMBL/GenBank/DDBJ whole genome shotgun (WGS) entry which is preliminary data.</text>
</comment>
<dbReference type="Pfam" id="PF13730">
    <property type="entry name" value="HTH_36"/>
    <property type="match status" value="1"/>
</dbReference>
<reference evidence="1 2" key="1">
    <citation type="submission" date="2023-07" db="EMBL/GenBank/DDBJ databases">
        <title>Genomic Encyclopedia of Type Strains, Phase IV (KMG-IV): sequencing the most valuable type-strain genomes for metagenomic binning, comparative biology and taxonomic classification.</title>
        <authorList>
            <person name="Goeker M."/>
        </authorList>
    </citation>
    <scope>NUCLEOTIDE SEQUENCE [LARGE SCALE GENOMIC DNA]</scope>
    <source>
        <strain evidence="1 2">DSM 25924</strain>
    </source>
</reference>
<evidence type="ECO:0000313" key="1">
    <source>
        <dbReference type="EMBL" id="MDP9729509.1"/>
    </source>
</evidence>
<dbReference type="SUPFAM" id="SSF46785">
    <property type="entry name" value="Winged helix' DNA-binding domain"/>
    <property type="match status" value="1"/>
</dbReference>
<dbReference type="RefSeq" id="WP_072874001.1">
    <property type="nucleotide sequence ID" value="NZ_JAURUO010000015.1"/>
</dbReference>
<sequence length="120" mass="14206">MKTLDSRPLRLYLYFGFAANNKLGHSWPSIETIAKYFGKQTRTIDYWIQQLVEAGLVYRERDTQKSSTTYLVPYGDTFMRQRLSRVFEEDNQDIFDNLIDVIEQRRAVYGSIVGVFHLFH</sequence>
<dbReference type="Proteomes" id="UP001229209">
    <property type="component" value="Unassembled WGS sequence"/>
</dbReference>
<dbReference type="Gene3D" id="1.10.10.10">
    <property type="entry name" value="Winged helix-like DNA-binding domain superfamily/Winged helix DNA-binding domain"/>
    <property type="match status" value="1"/>
</dbReference>
<name>A0ABT9LZ20_9BACL</name>
<gene>
    <name evidence="1" type="ORF">J2S04_002482</name>
</gene>